<sequence length="59" mass="6273">MKAGARNRYADSNRDIERPRDAGPPSGVSMFSPAASYPLVVGMGSLIMVPAACRKFSNT</sequence>
<dbReference type="STRING" id="1777143.AWB82_01314"/>
<organism evidence="2 3">
    <name type="scientific">Caballeronia glebae</name>
    <dbReference type="NCBI Taxonomy" id="1777143"/>
    <lineage>
        <taxon>Bacteria</taxon>
        <taxon>Pseudomonadati</taxon>
        <taxon>Pseudomonadota</taxon>
        <taxon>Betaproteobacteria</taxon>
        <taxon>Burkholderiales</taxon>
        <taxon>Burkholderiaceae</taxon>
        <taxon>Caballeronia</taxon>
    </lineage>
</organism>
<protein>
    <submittedName>
        <fullName evidence="2">Uncharacterized protein</fullName>
    </submittedName>
</protein>
<name>A0A157ZW59_9BURK</name>
<feature type="region of interest" description="Disordered" evidence="1">
    <location>
        <begin position="1"/>
        <end position="29"/>
    </location>
</feature>
<feature type="compositionally biased region" description="Basic and acidic residues" evidence="1">
    <location>
        <begin position="8"/>
        <end position="21"/>
    </location>
</feature>
<proteinExistence type="predicted"/>
<dbReference type="EMBL" id="FCOJ02000007">
    <property type="protein sequence ID" value="SAK49729.1"/>
    <property type="molecule type" value="Genomic_DNA"/>
</dbReference>
<comment type="caution">
    <text evidence="2">The sequence shown here is derived from an EMBL/GenBank/DDBJ whole genome shotgun (WGS) entry which is preliminary data.</text>
</comment>
<dbReference type="Proteomes" id="UP000054596">
    <property type="component" value="Unassembled WGS sequence"/>
</dbReference>
<reference evidence="2" key="1">
    <citation type="submission" date="2016-01" db="EMBL/GenBank/DDBJ databases">
        <authorList>
            <person name="Peeters C."/>
        </authorList>
    </citation>
    <scope>NUCLEOTIDE SEQUENCE [LARGE SCALE GENOMIC DNA]</scope>
    <source>
        <strain evidence="2">LMG 29325</strain>
    </source>
</reference>
<gene>
    <name evidence="2" type="ORF">AWB82_01314</name>
</gene>
<accession>A0A157ZW59</accession>
<keyword evidence="3" id="KW-1185">Reference proteome</keyword>
<evidence type="ECO:0000313" key="2">
    <source>
        <dbReference type="EMBL" id="SAK49729.1"/>
    </source>
</evidence>
<dbReference type="AlphaFoldDB" id="A0A157ZW59"/>
<evidence type="ECO:0000256" key="1">
    <source>
        <dbReference type="SAM" id="MobiDB-lite"/>
    </source>
</evidence>
<evidence type="ECO:0000313" key="3">
    <source>
        <dbReference type="Proteomes" id="UP000054596"/>
    </source>
</evidence>